<dbReference type="InterPro" id="IPR013783">
    <property type="entry name" value="Ig-like_fold"/>
</dbReference>
<dbReference type="Pfam" id="PF01833">
    <property type="entry name" value="TIG"/>
    <property type="match status" value="2"/>
</dbReference>
<dbReference type="EMBL" id="BOOQ01000029">
    <property type="protein sequence ID" value="GII48083.1"/>
    <property type="molecule type" value="Genomic_DNA"/>
</dbReference>
<feature type="domain" description="IPT/TIG" evidence="1">
    <location>
        <begin position="198"/>
        <end position="277"/>
    </location>
</feature>
<sequence>MKAARIDPNFLERSKRKATLMAPVITSLSAAPQNTNQGGYGQTLTINGTGLTGTTSAKIGSRTVAASSNVGGTVVTCTIPSGCGAASVNVVSPTGTSNPLPFFYIDPPFVSGLAPTEGSAATPVPVEISGATLLTTNRVQFGGVTGTLTPPTSDVEITATPLSITPLGSNPWFQTRDVSVRTAGGSLTITNAVMLFDTPEVTDLTPDTGPAGTEVVITGTAFVGSSVTVTFDGVDADFTPNSDTQIIATAPTGPTGEVDVVVTTPGGASAAVPFTYA</sequence>
<organism evidence="2 3">
    <name type="scientific">Planotetraspora silvatica</name>
    <dbReference type="NCBI Taxonomy" id="234614"/>
    <lineage>
        <taxon>Bacteria</taxon>
        <taxon>Bacillati</taxon>
        <taxon>Actinomycetota</taxon>
        <taxon>Actinomycetes</taxon>
        <taxon>Streptosporangiales</taxon>
        <taxon>Streptosporangiaceae</taxon>
        <taxon>Planotetraspora</taxon>
    </lineage>
</organism>
<dbReference type="CDD" id="cd00102">
    <property type="entry name" value="IPT"/>
    <property type="match status" value="1"/>
</dbReference>
<evidence type="ECO:0000313" key="3">
    <source>
        <dbReference type="Proteomes" id="UP000644610"/>
    </source>
</evidence>
<dbReference type="SUPFAM" id="SSF81296">
    <property type="entry name" value="E set domains"/>
    <property type="match status" value="2"/>
</dbReference>
<dbReference type="InterPro" id="IPR014756">
    <property type="entry name" value="Ig_E-set"/>
</dbReference>
<dbReference type="Proteomes" id="UP000644610">
    <property type="component" value="Unassembled WGS sequence"/>
</dbReference>
<evidence type="ECO:0000313" key="2">
    <source>
        <dbReference type="EMBL" id="GII48083.1"/>
    </source>
</evidence>
<evidence type="ECO:0000259" key="1">
    <source>
        <dbReference type="SMART" id="SM00429"/>
    </source>
</evidence>
<accession>A0A8J3UMU7</accession>
<dbReference type="Gene3D" id="2.60.40.10">
    <property type="entry name" value="Immunoglobulins"/>
    <property type="match status" value="2"/>
</dbReference>
<reference evidence="2" key="1">
    <citation type="submission" date="2021-01" db="EMBL/GenBank/DDBJ databases">
        <title>Whole genome shotgun sequence of Planotetraspora silvatica NBRC 100141.</title>
        <authorList>
            <person name="Komaki H."/>
            <person name="Tamura T."/>
        </authorList>
    </citation>
    <scope>NUCLEOTIDE SEQUENCE</scope>
    <source>
        <strain evidence="2">NBRC 100141</strain>
    </source>
</reference>
<name>A0A8J3UMU7_9ACTN</name>
<comment type="caution">
    <text evidence="2">The sequence shown here is derived from an EMBL/GenBank/DDBJ whole genome shotgun (WGS) entry which is preliminary data.</text>
</comment>
<dbReference type="AlphaFoldDB" id="A0A8J3UMU7"/>
<dbReference type="InterPro" id="IPR002909">
    <property type="entry name" value="IPT_dom"/>
</dbReference>
<keyword evidence="3" id="KW-1185">Reference proteome</keyword>
<dbReference type="SMART" id="SM00429">
    <property type="entry name" value="IPT"/>
    <property type="match status" value="1"/>
</dbReference>
<proteinExistence type="predicted"/>
<gene>
    <name evidence="2" type="ORF">Psi02_45070</name>
</gene>
<protein>
    <recommendedName>
        <fullName evidence="1">IPT/TIG domain-containing protein</fullName>
    </recommendedName>
</protein>
<dbReference type="GO" id="GO:0005975">
    <property type="term" value="P:carbohydrate metabolic process"/>
    <property type="evidence" value="ECO:0007669"/>
    <property type="project" value="UniProtKB-ARBA"/>
</dbReference>